<dbReference type="eggNOG" id="COG2197">
    <property type="taxonomic scope" value="Bacteria"/>
</dbReference>
<organism evidence="2 3">
    <name type="scientific">Xanthomonas axonopodis pv. vasculorum</name>
    <dbReference type="NCBI Taxonomy" id="325777"/>
    <lineage>
        <taxon>Bacteria</taxon>
        <taxon>Pseudomonadati</taxon>
        <taxon>Pseudomonadota</taxon>
        <taxon>Gammaproteobacteria</taxon>
        <taxon>Lysobacterales</taxon>
        <taxon>Lysobacteraceae</taxon>
        <taxon>Xanthomonas</taxon>
    </lineage>
</organism>
<dbReference type="HOGENOM" id="CLU_719517_0_0_6"/>
<dbReference type="GeneID" id="58003202"/>
<dbReference type="InterPro" id="IPR003660">
    <property type="entry name" value="HAMP_dom"/>
</dbReference>
<dbReference type="AlphaFoldDB" id="A0A098Q030"/>
<evidence type="ECO:0000313" key="2">
    <source>
        <dbReference type="EMBL" id="KGE52223.1"/>
    </source>
</evidence>
<dbReference type="RefSeq" id="WP_042822538.1">
    <property type="nucleotide sequence ID" value="NZ_CP053649.1"/>
</dbReference>
<dbReference type="Gene3D" id="6.10.340.10">
    <property type="match status" value="1"/>
</dbReference>
<proteinExistence type="predicted"/>
<dbReference type="Pfam" id="PF17201">
    <property type="entry name" value="Cache_3-Cache_2"/>
    <property type="match status" value="1"/>
</dbReference>
<dbReference type="InterPro" id="IPR033462">
    <property type="entry name" value="Cache_3-Cache_2"/>
</dbReference>
<evidence type="ECO:0000313" key="3">
    <source>
        <dbReference type="Proteomes" id="UP000028012"/>
    </source>
</evidence>
<dbReference type="EMBL" id="JPHD02000069">
    <property type="protein sequence ID" value="KGE52223.1"/>
    <property type="molecule type" value="Genomic_DNA"/>
</dbReference>
<evidence type="ECO:0000259" key="1">
    <source>
        <dbReference type="PROSITE" id="PS50885"/>
    </source>
</evidence>
<dbReference type="CDD" id="cd06225">
    <property type="entry name" value="HAMP"/>
    <property type="match status" value="1"/>
</dbReference>
<dbReference type="GO" id="GO:0007165">
    <property type="term" value="P:signal transduction"/>
    <property type="evidence" value="ECO:0007669"/>
    <property type="project" value="InterPro"/>
</dbReference>
<dbReference type="SUPFAM" id="SSF158472">
    <property type="entry name" value="HAMP domain-like"/>
    <property type="match status" value="1"/>
</dbReference>
<comment type="caution">
    <text evidence="2">The sequence shown here is derived from an EMBL/GenBank/DDBJ whole genome shotgun (WGS) entry which is preliminary data.</text>
</comment>
<dbReference type="GO" id="GO:0016020">
    <property type="term" value="C:membrane"/>
    <property type="evidence" value="ECO:0007669"/>
    <property type="project" value="InterPro"/>
</dbReference>
<dbReference type="SUPFAM" id="SSF103190">
    <property type="entry name" value="Sensory domain-like"/>
    <property type="match status" value="1"/>
</dbReference>
<dbReference type="Pfam" id="PF00672">
    <property type="entry name" value="HAMP"/>
    <property type="match status" value="1"/>
</dbReference>
<dbReference type="PROSITE" id="PS50885">
    <property type="entry name" value="HAMP"/>
    <property type="match status" value="1"/>
</dbReference>
<feature type="domain" description="HAMP" evidence="1">
    <location>
        <begin position="326"/>
        <end position="379"/>
    </location>
</feature>
<dbReference type="Proteomes" id="UP000028012">
    <property type="component" value="Unassembled WGS sequence"/>
</dbReference>
<dbReference type="InterPro" id="IPR029151">
    <property type="entry name" value="Sensor-like_sf"/>
</dbReference>
<reference evidence="2 3" key="1">
    <citation type="submission" date="2014-09" db="EMBL/GenBank/DDBJ databases">
        <title>A draft genome sequence for Xanthomonas axonopodis pv. vasculorum NCPPB 900.</title>
        <authorList>
            <person name="Harrison J."/>
            <person name="Studholme D.J."/>
        </authorList>
    </citation>
    <scope>NUCLEOTIDE SEQUENCE [LARGE SCALE GENOMIC DNA]</scope>
    <source>
        <strain evidence="2 3">NCPPB 900</strain>
    </source>
</reference>
<sequence>MLRHSLRVRLLLPVLALGLIVMSGLAVILAVTEAKRIESETEASIRRTSVLTQTMFSLTREMLLDRVEASMHNLRKQVDELGPASQGNQVRVGRRTANDILLGQKSQANTFGLVDAATSSLVDNGASISKQGNATIFSRVGDDFVRISTNITNADGSRAVGTVLDPNSKAAGKLRNGESFYGVIDILGNPYVTRYEPIFADNDKRVIGALAIAYKADTAELATVIGSRSMLSSGFVAVLDSKNKLRFQSTTGSTTDSATIERIVKESPEDWVVVKEEIRNWGFTLASAYPKSDINTLILHQSLWIAGIGLLVCALMVGVQSTLIWNRVLRPVQNLTAVAEELSMGKWNHTIAEVNLKDEIGTLARAISRLSNSVRLAMERLSKR</sequence>
<dbReference type="SMART" id="SM00304">
    <property type="entry name" value="HAMP"/>
    <property type="match status" value="1"/>
</dbReference>
<accession>A0A098Q030</accession>
<protein>
    <submittedName>
        <fullName evidence="2">Chemotaxis protein</fullName>
    </submittedName>
</protein>
<gene>
    <name evidence="2" type="ORF">GW15_0209765</name>
</gene>
<dbReference type="STRING" id="325777.GW15_0209765"/>
<dbReference type="eggNOG" id="COG3850">
    <property type="taxonomic scope" value="Bacteria"/>
</dbReference>
<name>A0A098Q030_9XANT</name>